<feature type="compositionally biased region" description="Polar residues" evidence="1">
    <location>
        <begin position="78"/>
        <end position="90"/>
    </location>
</feature>
<keyword evidence="3" id="KW-1185">Reference proteome</keyword>
<feature type="region of interest" description="Disordered" evidence="1">
    <location>
        <begin position="120"/>
        <end position="170"/>
    </location>
</feature>
<sequence>MRTLGPCTRPTPTRPLSARTVKLPCSTVPDTSPLSDSRSMYMLLSTLTAMSAVPLWILTFPWNAPSTSMPPPSTSMSRSNLPGSATSTTTRESKMARCARNGPPTHARIMCTVRASAVGTLSGGASTSSTARPGSTSTATERRRARDTCAAVSSSTNVSSVSPSTDRSTRAWSHADTCGFRGLMRTTQVVGRRTFSVPPGSTGSVHDLACSERRRREKTGWRRHIAVFGSGPRARCCLMSLEASAPQRARQRLRSVDQE</sequence>
<dbReference type="AlphaFoldDB" id="R7QIX5"/>
<feature type="region of interest" description="Disordered" evidence="1">
    <location>
        <begin position="67"/>
        <end position="103"/>
    </location>
</feature>
<dbReference type="RefSeq" id="XP_005717878.1">
    <property type="nucleotide sequence ID" value="XM_005717821.1"/>
</dbReference>
<proteinExistence type="predicted"/>
<organism evidence="2 3">
    <name type="scientific">Chondrus crispus</name>
    <name type="common">Carrageen Irish moss</name>
    <name type="synonym">Polymorpha crispa</name>
    <dbReference type="NCBI Taxonomy" id="2769"/>
    <lineage>
        <taxon>Eukaryota</taxon>
        <taxon>Rhodophyta</taxon>
        <taxon>Florideophyceae</taxon>
        <taxon>Rhodymeniophycidae</taxon>
        <taxon>Gigartinales</taxon>
        <taxon>Gigartinaceae</taxon>
        <taxon>Chondrus</taxon>
    </lineage>
</organism>
<reference evidence="3" key="1">
    <citation type="journal article" date="2013" name="Proc. Natl. Acad. Sci. U.S.A.">
        <title>Genome structure and metabolic features in the red seaweed Chondrus crispus shed light on evolution of the Archaeplastida.</title>
        <authorList>
            <person name="Collen J."/>
            <person name="Porcel B."/>
            <person name="Carre W."/>
            <person name="Ball S.G."/>
            <person name="Chaparro C."/>
            <person name="Tonon T."/>
            <person name="Barbeyron T."/>
            <person name="Michel G."/>
            <person name="Noel B."/>
            <person name="Valentin K."/>
            <person name="Elias M."/>
            <person name="Artiguenave F."/>
            <person name="Arun A."/>
            <person name="Aury J.M."/>
            <person name="Barbosa-Neto J.F."/>
            <person name="Bothwell J.H."/>
            <person name="Bouget F.Y."/>
            <person name="Brillet L."/>
            <person name="Cabello-Hurtado F."/>
            <person name="Capella-Gutierrez S."/>
            <person name="Charrier B."/>
            <person name="Cladiere L."/>
            <person name="Cock J.M."/>
            <person name="Coelho S.M."/>
            <person name="Colleoni C."/>
            <person name="Czjzek M."/>
            <person name="Da Silva C."/>
            <person name="Delage L."/>
            <person name="Denoeud F."/>
            <person name="Deschamps P."/>
            <person name="Dittami S.M."/>
            <person name="Gabaldon T."/>
            <person name="Gachon C.M."/>
            <person name="Groisillier A."/>
            <person name="Herve C."/>
            <person name="Jabbari K."/>
            <person name="Katinka M."/>
            <person name="Kloareg B."/>
            <person name="Kowalczyk N."/>
            <person name="Labadie K."/>
            <person name="Leblanc C."/>
            <person name="Lopez P.J."/>
            <person name="McLachlan D.H."/>
            <person name="Meslet-Cladiere L."/>
            <person name="Moustafa A."/>
            <person name="Nehr Z."/>
            <person name="Nyvall Collen P."/>
            <person name="Panaud O."/>
            <person name="Partensky F."/>
            <person name="Poulain J."/>
            <person name="Rensing S.A."/>
            <person name="Rousvoal S."/>
            <person name="Samson G."/>
            <person name="Symeonidi A."/>
            <person name="Weissenbach J."/>
            <person name="Zambounis A."/>
            <person name="Wincker P."/>
            <person name="Boyen C."/>
        </authorList>
    </citation>
    <scope>NUCLEOTIDE SEQUENCE [LARGE SCALE GENOMIC DNA]</scope>
    <source>
        <strain evidence="3">cv. Stackhouse</strain>
    </source>
</reference>
<dbReference type="Proteomes" id="UP000012073">
    <property type="component" value="Unassembled WGS sequence"/>
</dbReference>
<feature type="compositionally biased region" description="Low complexity" evidence="1">
    <location>
        <begin position="120"/>
        <end position="139"/>
    </location>
</feature>
<evidence type="ECO:0000313" key="2">
    <source>
        <dbReference type="EMBL" id="CDF38009.1"/>
    </source>
</evidence>
<accession>R7QIX5</accession>
<dbReference type="KEGG" id="ccp:CHC_T00000507001"/>
<dbReference type="GeneID" id="17325628"/>
<dbReference type="EMBL" id="HG001893">
    <property type="protein sequence ID" value="CDF38009.1"/>
    <property type="molecule type" value="Genomic_DNA"/>
</dbReference>
<gene>
    <name evidence="2" type="ORF">CHC_T00000507001</name>
</gene>
<protein>
    <submittedName>
        <fullName evidence="2">Uncharacterized protein</fullName>
    </submittedName>
</protein>
<name>R7QIX5_CHOCR</name>
<dbReference type="Gramene" id="CDF38009">
    <property type="protein sequence ID" value="CDF38009"/>
    <property type="gene ID" value="CHC_T00000507001"/>
</dbReference>
<evidence type="ECO:0000313" key="3">
    <source>
        <dbReference type="Proteomes" id="UP000012073"/>
    </source>
</evidence>
<feature type="compositionally biased region" description="Low complexity" evidence="1">
    <location>
        <begin position="148"/>
        <end position="164"/>
    </location>
</feature>
<evidence type="ECO:0000256" key="1">
    <source>
        <dbReference type="SAM" id="MobiDB-lite"/>
    </source>
</evidence>